<dbReference type="Proteomes" id="UP000593594">
    <property type="component" value="Chromosome"/>
</dbReference>
<gene>
    <name evidence="1" type="ORF">HW532_08800</name>
</gene>
<dbReference type="AlphaFoldDB" id="A0A7S8C8C9"/>
<keyword evidence="2" id="KW-1185">Reference proteome</keyword>
<sequence length="60" mass="6915">MIARIPARFMATDRGFAKARKEGGFPEEHSAFRKQHLKLNVTYLIDVVVPDCRFEIAIPR</sequence>
<accession>A0A7S8C8C9</accession>
<evidence type="ECO:0000313" key="1">
    <source>
        <dbReference type="EMBL" id="QPC45257.1"/>
    </source>
</evidence>
<name>A0A7S8C8C9_9HYPH</name>
<proteinExistence type="predicted"/>
<protein>
    <submittedName>
        <fullName evidence="1">Uncharacterized protein</fullName>
    </submittedName>
</protein>
<dbReference type="KEGG" id="kmn:HW532_08800"/>
<organism evidence="1 2">
    <name type="scientific">Kaustia mangrovi</name>
    <dbReference type="NCBI Taxonomy" id="2593653"/>
    <lineage>
        <taxon>Bacteria</taxon>
        <taxon>Pseudomonadati</taxon>
        <taxon>Pseudomonadota</taxon>
        <taxon>Alphaproteobacteria</taxon>
        <taxon>Hyphomicrobiales</taxon>
        <taxon>Parvibaculaceae</taxon>
        <taxon>Kaustia</taxon>
    </lineage>
</organism>
<dbReference type="EMBL" id="CP058214">
    <property type="protein sequence ID" value="QPC45257.1"/>
    <property type="molecule type" value="Genomic_DNA"/>
</dbReference>
<dbReference type="RefSeq" id="WP_213164493.1">
    <property type="nucleotide sequence ID" value="NZ_CP058214.1"/>
</dbReference>
<evidence type="ECO:0000313" key="2">
    <source>
        <dbReference type="Proteomes" id="UP000593594"/>
    </source>
</evidence>
<reference evidence="1 2" key="1">
    <citation type="submission" date="2020-06" db="EMBL/GenBank/DDBJ databases">
        <title>Genome sequence of 2 isolates from Red Sea Mangroves.</title>
        <authorList>
            <person name="Sefrji F."/>
            <person name="Michoud G."/>
            <person name="Merlino G."/>
            <person name="Daffonchio D."/>
        </authorList>
    </citation>
    <scope>NUCLEOTIDE SEQUENCE [LARGE SCALE GENOMIC DNA]</scope>
    <source>
        <strain evidence="1 2">R1DC25</strain>
    </source>
</reference>